<accession>A0A835XPD0</accession>
<sequence length="688" mass="79342">MQREIRAHLAANFYWDVDFVNCQPSLMVQVLQHHEIPCPLLERYTENRDDCLQEVMDSCCVSRDAAKNLFIRLLYYGRVNTWVAEVQSQQSSLSSTDSQHVTVTVPAWVKSFQDELMEAGARLADMDDLADVREHCKRHKSSNFIGSVVALYLQTQERRCLEALVEAVQRDGRSIGALIHDGLHVLKESDADVIEPATLKKWSRAVFKKTQYMLDIAVKPFECNPAYLAGDDVHGQHDEDSQSLKETMTYDEMKACWENRVCKIIYPGGTYLRMHKDQVQVYSKQALLSAFEHVHYSSYSPRKNDKDGTLVSKRHAFLKTWLRDATIRTYDTMNVYPPPLTAPADEFNLWTRFDVERYHVTHLPVDTQSPGVQAIIEHLHILLGRTSAHTNYVLDWSAQLFQEPSKKTGIALLFKGEEGSGKNIWTNIFKLMMGSDKFLETSKPSTVLYGQFTSARRNKVLICINEANGKENHANNDVLKDMITSETFVCEAKGENATMLRCYDRFIFTTNNDNPVALSPDSRRFVVFDVSSELKGNTEYFKRLVRMTEDAHVRYEFYKYLMERDISRVDWYNDRPRTDGMARMIFSNAPLEFRYIHDLMLAQAQDADLTIPLDELFQGFLEWLARNRMDRYETNGVKFGLRMSKLIQSPRNTTGICGVSKDKIRGTMVYRFEPGVVLQELQARGWVE</sequence>
<name>A0A835XPD0_9CHLO</name>
<dbReference type="Gene3D" id="3.40.50.300">
    <property type="entry name" value="P-loop containing nucleotide triphosphate hydrolases"/>
    <property type="match status" value="1"/>
</dbReference>
<protein>
    <recommendedName>
        <fullName evidence="1">NrS-1 polymerase-like helicase domain-containing protein</fullName>
    </recommendedName>
</protein>
<keyword evidence="3" id="KW-1185">Reference proteome</keyword>
<reference evidence="2" key="1">
    <citation type="journal article" date="2020" name="bioRxiv">
        <title>Comparative genomics of Chlamydomonas.</title>
        <authorList>
            <person name="Craig R.J."/>
            <person name="Hasan A.R."/>
            <person name="Ness R.W."/>
            <person name="Keightley P.D."/>
        </authorList>
    </citation>
    <scope>NUCLEOTIDE SEQUENCE</scope>
    <source>
        <strain evidence="2">CCAP 11/70</strain>
    </source>
</reference>
<gene>
    <name evidence="2" type="ORF">HYH03_013588</name>
</gene>
<dbReference type="Pfam" id="PF19263">
    <property type="entry name" value="DUF5906"/>
    <property type="match status" value="1"/>
</dbReference>
<comment type="caution">
    <text evidence="2">The sequence shown here is derived from an EMBL/GenBank/DDBJ whole genome shotgun (WGS) entry which is preliminary data.</text>
</comment>
<dbReference type="EMBL" id="JAEHOE010000092">
    <property type="protein sequence ID" value="KAG2487743.1"/>
    <property type="molecule type" value="Genomic_DNA"/>
</dbReference>
<dbReference type="OrthoDB" id="2106741at2759"/>
<proteinExistence type="predicted"/>
<evidence type="ECO:0000313" key="3">
    <source>
        <dbReference type="Proteomes" id="UP000612055"/>
    </source>
</evidence>
<evidence type="ECO:0000259" key="1">
    <source>
        <dbReference type="Pfam" id="PF19263"/>
    </source>
</evidence>
<dbReference type="AlphaFoldDB" id="A0A835XPD0"/>
<dbReference type="InterPro" id="IPR027417">
    <property type="entry name" value="P-loop_NTPase"/>
</dbReference>
<evidence type="ECO:0000313" key="2">
    <source>
        <dbReference type="EMBL" id="KAG2487743.1"/>
    </source>
</evidence>
<feature type="domain" description="NrS-1 polymerase-like helicase" evidence="1">
    <location>
        <begin position="414"/>
        <end position="524"/>
    </location>
</feature>
<dbReference type="InterPro" id="IPR045455">
    <property type="entry name" value="NrS-1_pol-like_helicase"/>
</dbReference>
<organism evidence="2 3">
    <name type="scientific">Edaphochlamys debaryana</name>
    <dbReference type="NCBI Taxonomy" id="47281"/>
    <lineage>
        <taxon>Eukaryota</taxon>
        <taxon>Viridiplantae</taxon>
        <taxon>Chlorophyta</taxon>
        <taxon>core chlorophytes</taxon>
        <taxon>Chlorophyceae</taxon>
        <taxon>CS clade</taxon>
        <taxon>Chlamydomonadales</taxon>
        <taxon>Chlamydomonadales incertae sedis</taxon>
        <taxon>Edaphochlamys</taxon>
    </lineage>
</organism>
<dbReference type="Proteomes" id="UP000612055">
    <property type="component" value="Unassembled WGS sequence"/>
</dbReference>